<evidence type="ECO:0000313" key="1">
    <source>
        <dbReference type="EMBL" id="KKM15734.1"/>
    </source>
</evidence>
<dbReference type="EMBL" id="LAZR01014833">
    <property type="protein sequence ID" value="KKM15734.1"/>
    <property type="molecule type" value="Genomic_DNA"/>
</dbReference>
<sequence length="308" mass="33733">MAATVNELFDSRVGSTVGIDGVSLPRLFRVLMDDATDDPVRILQNHAEGVPYQAAHPKNSFAVASNYIIVEWQTPKAYLVEVDYKILTSLERGIGIIPGWSARFRGYAETEPVLQEVLDFRETRAPRRIGTPKYRFANAGETSTHSYSDPVNGVSVPLVQTGATVQFDVHRPRPAATMVLTKDKGNYLPSSFGEAVSFIGKTNFSTFFGAEPGHIELVDIDIDPRGAEMPVFSSSRIGGTSSFKFPYGITLTFVWSFLDRALLDLVHVFNDEDGDIHVVNDLSTSAPAISTLQVAQTAEMRALLGLFA</sequence>
<name>A0A0F9I7U4_9ZZZZ</name>
<comment type="caution">
    <text evidence="1">The sequence shown here is derived from an EMBL/GenBank/DDBJ whole genome shotgun (WGS) entry which is preliminary data.</text>
</comment>
<protein>
    <submittedName>
        <fullName evidence="1">Uncharacterized protein</fullName>
    </submittedName>
</protein>
<accession>A0A0F9I7U4</accession>
<dbReference type="AlphaFoldDB" id="A0A0F9I7U4"/>
<gene>
    <name evidence="1" type="ORF">LCGC14_1693020</name>
</gene>
<proteinExistence type="predicted"/>
<organism evidence="1">
    <name type="scientific">marine sediment metagenome</name>
    <dbReference type="NCBI Taxonomy" id="412755"/>
    <lineage>
        <taxon>unclassified sequences</taxon>
        <taxon>metagenomes</taxon>
        <taxon>ecological metagenomes</taxon>
    </lineage>
</organism>
<reference evidence="1" key="1">
    <citation type="journal article" date="2015" name="Nature">
        <title>Complex archaea that bridge the gap between prokaryotes and eukaryotes.</title>
        <authorList>
            <person name="Spang A."/>
            <person name="Saw J.H."/>
            <person name="Jorgensen S.L."/>
            <person name="Zaremba-Niedzwiedzka K."/>
            <person name="Martijn J."/>
            <person name="Lind A.E."/>
            <person name="van Eijk R."/>
            <person name="Schleper C."/>
            <person name="Guy L."/>
            <person name="Ettema T.J."/>
        </authorList>
    </citation>
    <scope>NUCLEOTIDE SEQUENCE</scope>
</reference>